<organism evidence="1 2">
    <name type="scientific">Falsiruegeria mediterranea M17</name>
    <dbReference type="NCBI Taxonomy" id="1200281"/>
    <lineage>
        <taxon>Bacteria</taxon>
        <taxon>Pseudomonadati</taxon>
        <taxon>Pseudomonadota</taxon>
        <taxon>Alphaproteobacteria</taxon>
        <taxon>Rhodobacterales</taxon>
        <taxon>Roseobacteraceae</taxon>
        <taxon>Falsiruegeria</taxon>
    </lineage>
</organism>
<keyword evidence="2" id="KW-1185">Reference proteome</keyword>
<dbReference type="Proteomes" id="UP000244898">
    <property type="component" value="Unassembled WGS sequence"/>
</dbReference>
<protein>
    <submittedName>
        <fullName evidence="1">Uncharacterized protein</fullName>
    </submittedName>
</protein>
<reference evidence="2" key="1">
    <citation type="submission" date="2018-03" db="EMBL/GenBank/DDBJ databases">
        <authorList>
            <person name="Rodrigo-Torres L."/>
            <person name="Arahal R. D."/>
            <person name="Lucena T."/>
        </authorList>
    </citation>
    <scope>NUCLEOTIDE SEQUENCE [LARGE SCALE GENOMIC DNA]</scope>
    <source>
        <strain evidence="2">CECT 7615</strain>
    </source>
</reference>
<dbReference type="AlphaFoldDB" id="A0A2R8CG93"/>
<dbReference type="EMBL" id="ONZG01000019">
    <property type="protein sequence ID" value="SPJ31278.1"/>
    <property type="molecule type" value="Genomic_DNA"/>
</dbReference>
<proteinExistence type="predicted"/>
<evidence type="ECO:0000313" key="1">
    <source>
        <dbReference type="EMBL" id="SPJ31278.1"/>
    </source>
</evidence>
<gene>
    <name evidence="1" type="ORF">TRM7615_04821</name>
</gene>
<evidence type="ECO:0000313" key="2">
    <source>
        <dbReference type="Proteomes" id="UP000244898"/>
    </source>
</evidence>
<accession>A0A2R8CG93</accession>
<sequence length="835" mass="87662">MHVHRGAHRVGAVARGFHDVGVDGFDKIDVVASPAAHLATVVGNIRRAPAQGVIAAAADQRINAFVAIKLVGIIATFQRVPAGSAKQRVRAGAAQQRIVPLVAGQVVGACATVHAVVAEPPEQGIGAAAAQDRILTVLAQQAVVVVACGDAVVAISAKDGIGPGSRIHRVIAGLTGQAVSPRTARQAVIARTTKGGVIAVTAIQRVIPGIALQQVVATATQQHVFPVGAADFVIGVRPRQVQRCGQAGVGGIDHLDLIGQPGVEIRRRPYRIAAATGSLDHGFPDGVHIILVVARAADHAVDPGATGQRVIARVPDQRVIARIALQQVVAAPPLQAVDAIVAAHFVVPVGGDQVDRLGAAHIDGIDDLNRIGCTSVKTDGRAHRIGAITDPFGNHVRGVFDHIDIVTRPTGQGVLSGAAIERVIAGAAQQAVIARVTINFVIAGAAQNRVIADITVDRVIARTTIDAVVAPIGQQFIITAQAAYGVVATVALNLVCLGIAGGRNIVIPQHQQIFDLGFHGAGHPGFDLVVTARIRAAFALVDHVIHVVDEIFIVARAAIHGVGSDAPVQGIVAAITVEHLVLEETDQIGLQVIIPCRAVDRWRIARTGIGHIAELRGKGLACGAAIDAHLQVGGNRVVIPDGPGIIDDLHIVAPDLEHATAANIIVKDDFDAQVDPRVPRQRIGIQIQRVGRRSIVGGHRDPFRRRQGHRVGVGPAGDLQALPPHLYRKGRAGRAILRRAVRVLVLGLVELRQKQPGGIVRRTGFNLKIEIQRKFPPILGIFQRGNLASVLALSLIVQLRRGQRVVIIVAPPHLEPHRVAVRRGIAPGLVRVSQE</sequence>
<name>A0A2R8CG93_9RHOB</name>